<dbReference type="EMBL" id="JACWMY010000003">
    <property type="protein sequence ID" value="MBD1363478.1"/>
    <property type="molecule type" value="Genomic_DNA"/>
</dbReference>
<evidence type="ECO:0000256" key="2">
    <source>
        <dbReference type="SAM" id="Phobius"/>
    </source>
</evidence>
<organism evidence="3 4">
    <name type="scientific">Mucilaginibacter pankratovii</name>
    <dbReference type="NCBI Taxonomy" id="2772110"/>
    <lineage>
        <taxon>Bacteria</taxon>
        <taxon>Pseudomonadati</taxon>
        <taxon>Bacteroidota</taxon>
        <taxon>Sphingobacteriia</taxon>
        <taxon>Sphingobacteriales</taxon>
        <taxon>Sphingobacteriaceae</taxon>
        <taxon>Mucilaginibacter</taxon>
    </lineage>
</organism>
<protein>
    <submittedName>
        <fullName evidence="3">Uncharacterized protein</fullName>
    </submittedName>
</protein>
<sequence length="88" mass="10620">MSLLAILLHIQLWLIFDSFIDSHPLISLALFLWLFRYALRWFFGINKIRRAQSQYTELLEQHNDLLQRQTEMMEQHKSVLGKLGEKYL</sequence>
<dbReference type="RefSeq" id="WP_191188153.1">
    <property type="nucleotide sequence ID" value="NZ_JACWMY010000003.1"/>
</dbReference>
<reference evidence="3 4" key="1">
    <citation type="submission" date="2020-09" db="EMBL/GenBank/DDBJ databases">
        <title>Novel species of Mucilaginibacter isolated from a glacier on the Tibetan Plateau.</title>
        <authorList>
            <person name="Liu Q."/>
            <person name="Xin Y.-H."/>
        </authorList>
    </citation>
    <scope>NUCLEOTIDE SEQUENCE [LARGE SCALE GENOMIC DNA]</scope>
    <source>
        <strain evidence="3 4">ZT4R22</strain>
    </source>
</reference>
<proteinExistence type="predicted"/>
<accession>A0ABR7WMC3</accession>
<feature type="coiled-coil region" evidence="1">
    <location>
        <begin position="48"/>
        <end position="79"/>
    </location>
</feature>
<feature type="transmembrane region" description="Helical" evidence="2">
    <location>
        <begin position="28"/>
        <end position="45"/>
    </location>
</feature>
<evidence type="ECO:0000313" key="3">
    <source>
        <dbReference type="EMBL" id="MBD1363478.1"/>
    </source>
</evidence>
<evidence type="ECO:0000313" key="4">
    <source>
        <dbReference type="Proteomes" id="UP000606600"/>
    </source>
</evidence>
<gene>
    <name evidence="3" type="ORF">IDJ77_06625</name>
</gene>
<keyword evidence="2" id="KW-1133">Transmembrane helix</keyword>
<dbReference type="Proteomes" id="UP000606600">
    <property type="component" value="Unassembled WGS sequence"/>
</dbReference>
<keyword evidence="2" id="KW-0472">Membrane</keyword>
<name>A0ABR7WMC3_9SPHI</name>
<keyword evidence="4" id="KW-1185">Reference proteome</keyword>
<keyword evidence="2" id="KW-0812">Transmembrane</keyword>
<comment type="caution">
    <text evidence="3">The sequence shown here is derived from an EMBL/GenBank/DDBJ whole genome shotgun (WGS) entry which is preliminary data.</text>
</comment>
<evidence type="ECO:0000256" key="1">
    <source>
        <dbReference type="SAM" id="Coils"/>
    </source>
</evidence>
<keyword evidence="1" id="KW-0175">Coiled coil</keyword>